<dbReference type="EMBL" id="BQXS01012406">
    <property type="protein sequence ID" value="GKT22471.1"/>
    <property type="molecule type" value="Genomic_DNA"/>
</dbReference>
<evidence type="ECO:0000313" key="1">
    <source>
        <dbReference type="EMBL" id="GKT22471.1"/>
    </source>
</evidence>
<evidence type="ECO:0000313" key="2">
    <source>
        <dbReference type="Proteomes" id="UP001057375"/>
    </source>
</evidence>
<sequence>IDTSNSLMGCSEFGDLIVCNYTDGIDIISLSDPSLHAHISFTFSKMTRPVVCGECVLFFTFNSRSIYFATISTLYSACQPSLLSIALPEVAYPFYISICPRVGSVAICEYGSLGRFMLVSNIPTRRHTLPSSVSASAPPIDPSAVISDAEDMTVTLSSCGRSTGCLYPVLTDSILNPSVSSPDSHGAARRTSSDILLYNDMLNKLSVYDVVRRVCIRVEGAFIPNSPLMLLPRTSLILSQYSSDLYCITSGETFTDAVPFGVPADCCCVGGGVFAFAVEGDDTIRIMSVR</sequence>
<evidence type="ECO:0008006" key="3">
    <source>
        <dbReference type="Google" id="ProtNLM"/>
    </source>
</evidence>
<protein>
    <recommendedName>
        <fullName evidence="3">Recombination activating protein 2</fullName>
    </recommendedName>
</protein>
<accession>A0ABQ5JYF0</accession>
<name>A0ABQ5JYF0_9EUKA</name>
<keyword evidence="2" id="KW-1185">Reference proteome</keyword>
<organism evidence="1 2">
    <name type="scientific">Aduncisulcus paluster</name>
    <dbReference type="NCBI Taxonomy" id="2918883"/>
    <lineage>
        <taxon>Eukaryota</taxon>
        <taxon>Metamonada</taxon>
        <taxon>Carpediemonas-like organisms</taxon>
        <taxon>Aduncisulcus</taxon>
    </lineage>
</organism>
<proteinExistence type="predicted"/>
<gene>
    <name evidence="1" type="ORF">ADUPG1_012128</name>
</gene>
<dbReference type="Proteomes" id="UP001057375">
    <property type="component" value="Unassembled WGS sequence"/>
</dbReference>
<reference evidence="1" key="1">
    <citation type="submission" date="2022-03" db="EMBL/GenBank/DDBJ databases">
        <title>Draft genome sequence of Aduncisulcus paluster, a free-living microaerophilic Fornicata.</title>
        <authorList>
            <person name="Yuyama I."/>
            <person name="Kume K."/>
            <person name="Tamura T."/>
            <person name="Inagaki Y."/>
            <person name="Hashimoto T."/>
        </authorList>
    </citation>
    <scope>NUCLEOTIDE SEQUENCE</scope>
    <source>
        <strain evidence="1">NY0171</strain>
    </source>
</reference>
<feature type="non-terminal residue" evidence="1">
    <location>
        <position position="1"/>
    </location>
</feature>
<comment type="caution">
    <text evidence="1">The sequence shown here is derived from an EMBL/GenBank/DDBJ whole genome shotgun (WGS) entry which is preliminary data.</text>
</comment>